<proteinExistence type="predicted"/>
<evidence type="ECO:0000313" key="1">
    <source>
        <dbReference type="EMBL" id="TFK77175.1"/>
    </source>
</evidence>
<evidence type="ECO:0000313" key="2">
    <source>
        <dbReference type="Proteomes" id="UP000308600"/>
    </source>
</evidence>
<sequence length="390" mass="43220">MANVLPPHFGIQPRAVAHAPSPLGFGFGLQAAISGRHPQLTPGHHNPTAFHNLASSVSSPSARVQKRRYEQDEETETGRSPTGRDDAMERSPTPDRPRRSAPKRLRVELLDAKQPSSREEKGREEQDVDIGVLLARLPSQSLLPILMSLLNTQPSLKSEILPLIPRPTLDSAINTLAQSSKKLHDAYPYSNTPLSGHQPHPQSLGFGFGQQPSSQSSGGMRDSYILSRLRPHIAEFTAACLSYLPYFSYLPSSQAASGDVSSSGERTERMSTALQALHKDQSHPAETFLFLSAITNHIFSQPPLAQTALAEALVPRLLREWRAWVDRLDQVVNRQSGMFGSDTVQSWERWLDEAAGHRDHGAIFRPIRDSWVSRVGWLVGRTVPHRMDEL</sequence>
<keyword evidence="2" id="KW-1185">Reference proteome</keyword>
<dbReference type="Proteomes" id="UP000308600">
    <property type="component" value="Unassembled WGS sequence"/>
</dbReference>
<organism evidence="1 2">
    <name type="scientific">Pluteus cervinus</name>
    <dbReference type="NCBI Taxonomy" id="181527"/>
    <lineage>
        <taxon>Eukaryota</taxon>
        <taxon>Fungi</taxon>
        <taxon>Dikarya</taxon>
        <taxon>Basidiomycota</taxon>
        <taxon>Agaricomycotina</taxon>
        <taxon>Agaricomycetes</taxon>
        <taxon>Agaricomycetidae</taxon>
        <taxon>Agaricales</taxon>
        <taxon>Pluteineae</taxon>
        <taxon>Pluteaceae</taxon>
        <taxon>Pluteus</taxon>
    </lineage>
</organism>
<gene>
    <name evidence="1" type="ORF">BDN72DRAFT_784047</name>
</gene>
<name>A0ACD3BH10_9AGAR</name>
<dbReference type="EMBL" id="ML208259">
    <property type="protein sequence ID" value="TFK77175.1"/>
    <property type="molecule type" value="Genomic_DNA"/>
</dbReference>
<protein>
    <submittedName>
        <fullName evidence="1">Uncharacterized protein</fullName>
    </submittedName>
</protein>
<reference evidence="1 2" key="1">
    <citation type="journal article" date="2019" name="Nat. Ecol. Evol.">
        <title>Megaphylogeny resolves global patterns of mushroom evolution.</title>
        <authorList>
            <person name="Varga T."/>
            <person name="Krizsan K."/>
            <person name="Foldi C."/>
            <person name="Dima B."/>
            <person name="Sanchez-Garcia M."/>
            <person name="Sanchez-Ramirez S."/>
            <person name="Szollosi G.J."/>
            <person name="Szarkandi J.G."/>
            <person name="Papp V."/>
            <person name="Albert L."/>
            <person name="Andreopoulos W."/>
            <person name="Angelini C."/>
            <person name="Antonin V."/>
            <person name="Barry K.W."/>
            <person name="Bougher N.L."/>
            <person name="Buchanan P."/>
            <person name="Buyck B."/>
            <person name="Bense V."/>
            <person name="Catcheside P."/>
            <person name="Chovatia M."/>
            <person name="Cooper J."/>
            <person name="Damon W."/>
            <person name="Desjardin D."/>
            <person name="Finy P."/>
            <person name="Geml J."/>
            <person name="Haridas S."/>
            <person name="Hughes K."/>
            <person name="Justo A."/>
            <person name="Karasinski D."/>
            <person name="Kautmanova I."/>
            <person name="Kiss B."/>
            <person name="Kocsube S."/>
            <person name="Kotiranta H."/>
            <person name="LaButti K.M."/>
            <person name="Lechner B.E."/>
            <person name="Liimatainen K."/>
            <person name="Lipzen A."/>
            <person name="Lukacs Z."/>
            <person name="Mihaltcheva S."/>
            <person name="Morgado L.N."/>
            <person name="Niskanen T."/>
            <person name="Noordeloos M.E."/>
            <person name="Ohm R.A."/>
            <person name="Ortiz-Santana B."/>
            <person name="Ovrebo C."/>
            <person name="Racz N."/>
            <person name="Riley R."/>
            <person name="Savchenko A."/>
            <person name="Shiryaev A."/>
            <person name="Soop K."/>
            <person name="Spirin V."/>
            <person name="Szebenyi C."/>
            <person name="Tomsovsky M."/>
            <person name="Tulloss R.E."/>
            <person name="Uehling J."/>
            <person name="Grigoriev I.V."/>
            <person name="Vagvolgyi C."/>
            <person name="Papp T."/>
            <person name="Martin F.M."/>
            <person name="Miettinen O."/>
            <person name="Hibbett D.S."/>
            <person name="Nagy L.G."/>
        </authorList>
    </citation>
    <scope>NUCLEOTIDE SEQUENCE [LARGE SCALE GENOMIC DNA]</scope>
    <source>
        <strain evidence="1 2">NL-1719</strain>
    </source>
</reference>
<accession>A0ACD3BH10</accession>